<keyword evidence="1" id="KW-1133">Transmembrane helix</keyword>
<dbReference type="Proteomes" id="UP001589747">
    <property type="component" value="Unassembled WGS sequence"/>
</dbReference>
<accession>A0ABV5KMV4</accession>
<name>A0ABV5KMV4_9BACL</name>
<dbReference type="InterPro" id="IPR018764">
    <property type="entry name" value="RskA_C"/>
</dbReference>
<protein>
    <submittedName>
        <fullName evidence="3">Anti-sigma factor domain-containing protein</fullName>
    </submittedName>
</protein>
<gene>
    <name evidence="3" type="ORF">ACFFSY_11560</name>
</gene>
<proteinExistence type="predicted"/>
<comment type="caution">
    <text evidence="3">The sequence shown here is derived from an EMBL/GenBank/DDBJ whole genome shotgun (WGS) entry which is preliminary data.</text>
</comment>
<keyword evidence="1" id="KW-0472">Membrane</keyword>
<organism evidence="3 4">
    <name type="scientific">Paenibacillus aurantiacus</name>
    <dbReference type="NCBI Taxonomy" id="1936118"/>
    <lineage>
        <taxon>Bacteria</taxon>
        <taxon>Bacillati</taxon>
        <taxon>Bacillota</taxon>
        <taxon>Bacilli</taxon>
        <taxon>Bacillales</taxon>
        <taxon>Paenibacillaceae</taxon>
        <taxon>Paenibacillus</taxon>
    </lineage>
</organism>
<keyword evidence="4" id="KW-1185">Reference proteome</keyword>
<sequence length="265" mass="28943">MSASDERVQRCGRRYAEEDIVDLLTNRKPAAEALAMRRHMALCAACRALADEWAELLDEGATAEGSPNAGAGERIASPMPSDNVRLRLVRHVRRAAVRRRIASAMRSHSKTLSVAAAAVVLFVGLAGLIRTAHEPEERRAEYVAEHEPRAMVLVNNPRTASFRVHAAGDELGDGYVWFNGASSEVLVLLEGLLPSDDLDVQAWAENEQGRENLGVLRHEEADRAHLYVRGHSLDQARHIVLTVEPSGGSDKPSAPDALVFRLPAN</sequence>
<reference evidence="3 4" key="1">
    <citation type="submission" date="2024-09" db="EMBL/GenBank/DDBJ databases">
        <authorList>
            <person name="Sun Q."/>
            <person name="Mori K."/>
        </authorList>
    </citation>
    <scope>NUCLEOTIDE SEQUENCE [LARGE SCALE GENOMIC DNA]</scope>
    <source>
        <strain evidence="3 4">TISTR 2452</strain>
    </source>
</reference>
<evidence type="ECO:0000259" key="2">
    <source>
        <dbReference type="Pfam" id="PF10099"/>
    </source>
</evidence>
<feature type="domain" description="Anti-sigma K factor RskA C-terminal" evidence="2">
    <location>
        <begin position="113"/>
        <end position="255"/>
    </location>
</feature>
<keyword evidence="1" id="KW-0812">Transmembrane</keyword>
<evidence type="ECO:0000313" key="4">
    <source>
        <dbReference type="Proteomes" id="UP001589747"/>
    </source>
</evidence>
<dbReference type="EMBL" id="JBHMDO010000021">
    <property type="protein sequence ID" value="MFB9326551.1"/>
    <property type="molecule type" value="Genomic_DNA"/>
</dbReference>
<feature type="transmembrane region" description="Helical" evidence="1">
    <location>
        <begin position="111"/>
        <end position="129"/>
    </location>
</feature>
<dbReference type="Pfam" id="PF10099">
    <property type="entry name" value="RskA_C"/>
    <property type="match status" value="1"/>
</dbReference>
<evidence type="ECO:0000256" key="1">
    <source>
        <dbReference type="SAM" id="Phobius"/>
    </source>
</evidence>
<evidence type="ECO:0000313" key="3">
    <source>
        <dbReference type="EMBL" id="MFB9326551.1"/>
    </source>
</evidence>
<dbReference type="RefSeq" id="WP_377493968.1">
    <property type="nucleotide sequence ID" value="NZ_JBHMDO010000021.1"/>
</dbReference>